<feature type="non-terminal residue" evidence="2">
    <location>
        <position position="1"/>
    </location>
</feature>
<dbReference type="InterPro" id="IPR029526">
    <property type="entry name" value="PGBD"/>
</dbReference>
<comment type="caution">
    <text evidence="2">The sequence shown here is derived from an EMBL/GenBank/DDBJ whole genome shotgun (WGS) entry which is preliminary data.</text>
</comment>
<protein>
    <submittedName>
        <fullName evidence="2">4270_t:CDS:1</fullName>
    </submittedName>
</protein>
<feature type="domain" description="PiggyBac transposable element-derived protein" evidence="1">
    <location>
        <begin position="175"/>
        <end position="265"/>
    </location>
</feature>
<proteinExistence type="predicted"/>
<evidence type="ECO:0000259" key="1">
    <source>
        <dbReference type="Pfam" id="PF13843"/>
    </source>
</evidence>
<keyword evidence="3" id="KW-1185">Reference proteome</keyword>
<evidence type="ECO:0000313" key="2">
    <source>
        <dbReference type="EMBL" id="CAG8844442.1"/>
    </source>
</evidence>
<reference evidence="2 3" key="1">
    <citation type="submission" date="2021-06" db="EMBL/GenBank/DDBJ databases">
        <authorList>
            <person name="Kallberg Y."/>
            <person name="Tangrot J."/>
            <person name="Rosling A."/>
        </authorList>
    </citation>
    <scope>NUCLEOTIDE SEQUENCE [LARGE SCALE GENOMIC DNA]</scope>
    <source>
        <strain evidence="2 3">120-4 pot B 10/14</strain>
    </source>
</reference>
<sequence length="374" mass="42499">SENLHLYGLVVGALTGSRQIKFQIKFENIGDGNLVVDILAGNLRHEKRATLSSEVAEQSTIHNEVAEQSTNHTELLEFSKSSSEEEDYASDASNVSKVDLTTTSIWKEQPITIDQRAIHLTYKQLCQINLPSVSLASPFTIFSRYLPMNYIEQNIIRSINLLGRKNTQPLMPFNFQRWMTLLRFEQIVSQHTLIMPHELEITSHNDPLFLVRSFTNAFNTNLIEAIIPGSVLCIDESMNSWLGIKNKIPGLCKIPRKPHPVGQEWKFLLMLVWLSKTLHIIYGNGLYGIFHVKKRHAWPINYPDDMVEKLNSTYGSYISKVATLNNIRLIAASLQDRKPQCIIATASTTVNANKVKHVVKRNTSSEVVEFTRLK</sequence>
<evidence type="ECO:0000313" key="3">
    <source>
        <dbReference type="Proteomes" id="UP000789901"/>
    </source>
</evidence>
<gene>
    <name evidence="2" type="ORF">GMARGA_LOCUS37108</name>
</gene>
<feature type="non-terminal residue" evidence="2">
    <location>
        <position position="374"/>
    </location>
</feature>
<organism evidence="2 3">
    <name type="scientific">Gigaspora margarita</name>
    <dbReference type="NCBI Taxonomy" id="4874"/>
    <lineage>
        <taxon>Eukaryota</taxon>
        <taxon>Fungi</taxon>
        <taxon>Fungi incertae sedis</taxon>
        <taxon>Mucoromycota</taxon>
        <taxon>Glomeromycotina</taxon>
        <taxon>Glomeromycetes</taxon>
        <taxon>Diversisporales</taxon>
        <taxon>Gigasporaceae</taxon>
        <taxon>Gigaspora</taxon>
    </lineage>
</organism>
<dbReference type="EMBL" id="CAJVQB010075999">
    <property type="protein sequence ID" value="CAG8844442.1"/>
    <property type="molecule type" value="Genomic_DNA"/>
</dbReference>
<dbReference type="Proteomes" id="UP000789901">
    <property type="component" value="Unassembled WGS sequence"/>
</dbReference>
<dbReference type="Pfam" id="PF13843">
    <property type="entry name" value="DDE_Tnp_1_7"/>
    <property type="match status" value="1"/>
</dbReference>
<accession>A0ABN7WZN5</accession>
<name>A0ABN7WZN5_GIGMA</name>